<organism evidence="2 3">
    <name type="scientific">Brevibacterium aurantiacum</name>
    <dbReference type="NCBI Taxonomy" id="273384"/>
    <lineage>
        <taxon>Bacteria</taxon>
        <taxon>Bacillati</taxon>
        <taxon>Actinomycetota</taxon>
        <taxon>Actinomycetes</taxon>
        <taxon>Micrococcales</taxon>
        <taxon>Brevibacteriaceae</taxon>
        <taxon>Brevibacterium</taxon>
    </lineage>
</organism>
<name>A0A2A3X424_BREAU</name>
<dbReference type="Pfam" id="PF03476">
    <property type="entry name" value="MOSC_N"/>
    <property type="match status" value="1"/>
</dbReference>
<evidence type="ECO:0000313" key="2">
    <source>
        <dbReference type="EMBL" id="PCC18428.1"/>
    </source>
</evidence>
<proteinExistence type="predicted"/>
<gene>
    <name evidence="2" type="ORF">CIK79_09070</name>
</gene>
<accession>A0A2A3X424</accession>
<evidence type="ECO:0000313" key="3">
    <source>
        <dbReference type="Proteomes" id="UP000218377"/>
    </source>
</evidence>
<dbReference type="InterPro" id="IPR005302">
    <property type="entry name" value="MoCF_Sase_C"/>
</dbReference>
<dbReference type="EMBL" id="NRGX01000001">
    <property type="protein sequence ID" value="PCC18428.1"/>
    <property type="molecule type" value="Genomic_DNA"/>
</dbReference>
<dbReference type="InterPro" id="IPR005303">
    <property type="entry name" value="MOCOS_middle"/>
</dbReference>
<dbReference type="Proteomes" id="UP000218377">
    <property type="component" value="Unassembled WGS sequence"/>
</dbReference>
<dbReference type="SUPFAM" id="SSF50800">
    <property type="entry name" value="PK beta-barrel domain-like"/>
    <property type="match status" value="1"/>
</dbReference>
<sequence>MSSPASPSSAASVPDDVLDVRSIGFTPIKGTRHQSQPAASFDEHGPVGDRRYCLVDTETLQVLRTVQHSSLVAVAAALHGAQLEVTLPDGRSVCAVPEPSGEVLTCDYWSRPVEAELTQGPHDALLSAWLGKPVRLAHVPRGDVVFGEPITIVTTASIRDLGERVGHPDLLAEAARFRATLLVETDVPYQEETWNGREMTFGESRIRVGGPIPRCAVMDLHPVTGARGSRLLKSLAAYRPRNEAGEPHFGVYGQVVGRTRSSKVTATGFAPIANRPA</sequence>
<reference evidence="2 3" key="1">
    <citation type="journal article" date="2017" name="Elife">
        <title>Extensive horizontal gene transfer in cheese-associated bacteria.</title>
        <authorList>
            <person name="Bonham K.S."/>
            <person name="Wolfe B.E."/>
            <person name="Dutton R.J."/>
        </authorList>
    </citation>
    <scope>NUCLEOTIDE SEQUENCE [LARGE SCALE GENOMIC DNA]</scope>
    <source>
        <strain evidence="2 3">JB5</strain>
    </source>
</reference>
<evidence type="ECO:0000259" key="1">
    <source>
        <dbReference type="PROSITE" id="PS51340"/>
    </source>
</evidence>
<dbReference type="PROSITE" id="PS51340">
    <property type="entry name" value="MOSC"/>
    <property type="match status" value="1"/>
</dbReference>
<dbReference type="GO" id="GO:0030170">
    <property type="term" value="F:pyridoxal phosphate binding"/>
    <property type="evidence" value="ECO:0007669"/>
    <property type="project" value="InterPro"/>
</dbReference>
<comment type="caution">
    <text evidence="2">The sequence shown here is derived from an EMBL/GenBank/DDBJ whole genome shotgun (WGS) entry which is preliminary data.</text>
</comment>
<dbReference type="RefSeq" id="WP_096157963.1">
    <property type="nucleotide sequence ID" value="NZ_NRGX01000001.1"/>
</dbReference>
<dbReference type="GO" id="GO:0003824">
    <property type="term" value="F:catalytic activity"/>
    <property type="evidence" value="ECO:0007669"/>
    <property type="project" value="InterPro"/>
</dbReference>
<feature type="domain" description="MOSC" evidence="1">
    <location>
        <begin position="111"/>
        <end position="277"/>
    </location>
</feature>
<dbReference type="Pfam" id="PF03473">
    <property type="entry name" value="MOSC"/>
    <property type="match status" value="1"/>
</dbReference>
<dbReference type="AlphaFoldDB" id="A0A2A3X424"/>
<dbReference type="GO" id="GO:0030151">
    <property type="term" value="F:molybdenum ion binding"/>
    <property type="evidence" value="ECO:0007669"/>
    <property type="project" value="InterPro"/>
</dbReference>
<dbReference type="InterPro" id="IPR011037">
    <property type="entry name" value="Pyrv_Knase-like_insert_dom_sf"/>
</dbReference>
<protein>
    <recommendedName>
        <fullName evidence="1">MOSC domain-containing protein</fullName>
    </recommendedName>
</protein>